<keyword evidence="1" id="KW-0732">Signal</keyword>
<protein>
    <recommendedName>
        <fullName evidence="4">C-type lectin domain-containing protein</fullName>
    </recommendedName>
</protein>
<evidence type="ECO:0000313" key="2">
    <source>
        <dbReference type="EMBL" id="KAL1378801.1"/>
    </source>
</evidence>
<reference evidence="2 3" key="1">
    <citation type="submission" date="2024-05" db="EMBL/GenBank/DDBJ databases">
        <title>Culex pipiens pipiens assembly and annotation.</title>
        <authorList>
            <person name="Alout H."/>
            <person name="Durand T."/>
        </authorList>
    </citation>
    <scope>NUCLEOTIDE SEQUENCE [LARGE SCALE GENOMIC DNA]</scope>
    <source>
        <strain evidence="2">HA-2024</strain>
        <tissue evidence="2">Whole body</tissue>
    </source>
</reference>
<feature type="signal peptide" evidence="1">
    <location>
        <begin position="1"/>
        <end position="19"/>
    </location>
</feature>
<evidence type="ECO:0000256" key="1">
    <source>
        <dbReference type="SAM" id="SignalP"/>
    </source>
</evidence>
<proteinExistence type="predicted"/>
<feature type="chain" id="PRO_5044874799" description="C-type lectin domain-containing protein" evidence="1">
    <location>
        <begin position="20"/>
        <end position="420"/>
    </location>
</feature>
<name>A0ABD1CQX4_CULPP</name>
<evidence type="ECO:0008006" key="4">
    <source>
        <dbReference type="Google" id="ProtNLM"/>
    </source>
</evidence>
<dbReference type="EMBL" id="JBEHCU010010088">
    <property type="protein sequence ID" value="KAL1378801.1"/>
    <property type="molecule type" value="Genomic_DNA"/>
</dbReference>
<dbReference type="AlphaFoldDB" id="A0ABD1CQX4"/>
<evidence type="ECO:0000313" key="3">
    <source>
        <dbReference type="Proteomes" id="UP001562425"/>
    </source>
</evidence>
<gene>
    <name evidence="2" type="ORF">pipiens_015339</name>
</gene>
<accession>A0ABD1CQX4</accession>
<sequence length="420" mass="47338">MSFNLVILVLVASSTLAKAEDFLTVNVCGQNGTLSEACKCPPNFALLENEDICVMLTGARAWSGELCLATGTVDDFYHLGDKEVAAVRELILKNASEFWISVRKDGHYGLPRSRLPGGGWGIVPDLREIAISQYGSSGNCLKVDVNSTSAKGKFVDCGEEHHQLCIYRPKKTLLRLYCEDPDELTTRYSLYQDTCFKIESNNSNRTKLVQFVVDGYRKLGILNKLQNQTSYQCSTILYNNTFNGTAYLNQNYNASSKNYSSLANVSSCVAYQRKQQTIILPQLNLNYDRVVHKLLLSITNSRFLWRDSDSDPGFTCFSGADLQLRTNVTIKQKLWPPPNATNAGNDAEIYELTVLGQFPSWYWCEGHAVPNFTLVQSQKVVEQKKDPDVHIFAMRIRYQNKYAHEQSTENMEHRGIPLSK</sequence>
<keyword evidence="3" id="KW-1185">Reference proteome</keyword>
<comment type="caution">
    <text evidence="2">The sequence shown here is derived from an EMBL/GenBank/DDBJ whole genome shotgun (WGS) entry which is preliminary data.</text>
</comment>
<organism evidence="2 3">
    <name type="scientific">Culex pipiens pipiens</name>
    <name type="common">Northern house mosquito</name>
    <dbReference type="NCBI Taxonomy" id="38569"/>
    <lineage>
        <taxon>Eukaryota</taxon>
        <taxon>Metazoa</taxon>
        <taxon>Ecdysozoa</taxon>
        <taxon>Arthropoda</taxon>
        <taxon>Hexapoda</taxon>
        <taxon>Insecta</taxon>
        <taxon>Pterygota</taxon>
        <taxon>Neoptera</taxon>
        <taxon>Endopterygota</taxon>
        <taxon>Diptera</taxon>
        <taxon>Nematocera</taxon>
        <taxon>Culicoidea</taxon>
        <taxon>Culicidae</taxon>
        <taxon>Culicinae</taxon>
        <taxon>Culicini</taxon>
        <taxon>Culex</taxon>
        <taxon>Culex</taxon>
    </lineage>
</organism>
<dbReference type="Proteomes" id="UP001562425">
    <property type="component" value="Unassembled WGS sequence"/>
</dbReference>